<dbReference type="Proteomes" id="UP000193827">
    <property type="component" value="Unassembled WGS sequence"/>
</dbReference>
<gene>
    <name evidence="1" type="ORF">PEL8287_03557</name>
</gene>
<accession>A0A1Y5TI76</accession>
<reference evidence="1 2" key="1">
    <citation type="submission" date="2017-03" db="EMBL/GenBank/DDBJ databases">
        <authorList>
            <person name="Afonso C.L."/>
            <person name="Miller P.J."/>
            <person name="Scott M.A."/>
            <person name="Spackman E."/>
            <person name="Goraichik I."/>
            <person name="Dimitrov K.M."/>
            <person name="Suarez D.L."/>
            <person name="Swayne D.E."/>
        </authorList>
    </citation>
    <scope>NUCLEOTIDE SEQUENCE [LARGE SCALE GENOMIC DNA]</scope>
    <source>
        <strain evidence="1 2">CECT 8287</strain>
    </source>
</reference>
<evidence type="ECO:0000313" key="1">
    <source>
        <dbReference type="EMBL" id="SLN64522.1"/>
    </source>
</evidence>
<sequence length="123" mass="13346">MHCPETSACLPVTLVPQLRRQGLPTQTATKMAHPEPVIQATARKVIPDQIPDLTPEVIRVQGQDRMRALGRVPGLGRARELVRARVVARVRAAQSDIYPFPRSIELVGGALWGAFADSEGASC</sequence>
<evidence type="ECO:0000313" key="2">
    <source>
        <dbReference type="Proteomes" id="UP000193827"/>
    </source>
</evidence>
<proteinExistence type="predicted"/>
<protein>
    <submittedName>
        <fullName evidence="1">Uncharacterized protein</fullName>
    </submittedName>
</protein>
<name>A0A1Y5TI76_9RHOB</name>
<keyword evidence="2" id="KW-1185">Reference proteome</keyword>
<dbReference type="EMBL" id="FWFL01000011">
    <property type="protein sequence ID" value="SLN64522.1"/>
    <property type="molecule type" value="Genomic_DNA"/>
</dbReference>
<organism evidence="1 2">
    <name type="scientific">Roseovarius litorisediminis</name>
    <dbReference type="NCBI Taxonomy" id="1312363"/>
    <lineage>
        <taxon>Bacteria</taxon>
        <taxon>Pseudomonadati</taxon>
        <taxon>Pseudomonadota</taxon>
        <taxon>Alphaproteobacteria</taxon>
        <taxon>Rhodobacterales</taxon>
        <taxon>Roseobacteraceae</taxon>
        <taxon>Roseovarius</taxon>
    </lineage>
</organism>
<dbReference type="AlphaFoldDB" id="A0A1Y5TI76"/>